<keyword evidence="1" id="KW-0812">Transmembrane</keyword>
<keyword evidence="1" id="KW-0472">Membrane</keyword>
<dbReference type="EMBL" id="QZDH01000081">
    <property type="protein sequence ID" value="RJL45772.1"/>
    <property type="molecule type" value="Genomic_DNA"/>
</dbReference>
<keyword evidence="1" id="KW-1133">Transmembrane helix</keyword>
<dbReference type="Proteomes" id="UP000283655">
    <property type="component" value="Unassembled WGS sequence"/>
</dbReference>
<gene>
    <name evidence="2" type="ORF">D5071_21245</name>
</gene>
<sequence length="240" mass="27951">MNQYIYSYYLYQDATSDIFIYFKITFISLGFILYLIQLYFTKISRVKNKSLTELYHFTSSESLGKIIAQKRINNMKGGRIFTTFDVNKKNIGTGKSKSKTPSIVVFRGQSLALFKSNKGMLPTGNKFFGSLFSEYVTKSKGDLLIKKSKSYLNVIVVSEACFIPENGKRKFYLYYLSSLITTYKLIIDVVYISAFFGIMSFKFHMPLLERNWIVLMIITLMVISFTPRLGMFFKTKFWDR</sequence>
<evidence type="ECO:0000313" key="3">
    <source>
        <dbReference type="Proteomes" id="UP000283655"/>
    </source>
</evidence>
<name>A0A419APL2_PECCA</name>
<feature type="transmembrane region" description="Helical" evidence="1">
    <location>
        <begin position="172"/>
        <end position="200"/>
    </location>
</feature>
<feature type="transmembrane region" description="Helical" evidence="1">
    <location>
        <begin position="20"/>
        <end position="40"/>
    </location>
</feature>
<comment type="caution">
    <text evidence="2">The sequence shown here is derived from an EMBL/GenBank/DDBJ whole genome shotgun (WGS) entry which is preliminary data.</text>
</comment>
<protein>
    <submittedName>
        <fullName evidence="2">Uncharacterized protein</fullName>
    </submittedName>
</protein>
<evidence type="ECO:0000313" key="2">
    <source>
        <dbReference type="EMBL" id="RJL45772.1"/>
    </source>
</evidence>
<proteinExistence type="predicted"/>
<dbReference type="AlphaFoldDB" id="A0A419APL2"/>
<accession>A0A419APL2</accession>
<evidence type="ECO:0000256" key="1">
    <source>
        <dbReference type="SAM" id="Phobius"/>
    </source>
</evidence>
<feature type="transmembrane region" description="Helical" evidence="1">
    <location>
        <begin position="212"/>
        <end position="233"/>
    </location>
</feature>
<organism evidence="2 3">
    <name type="scientific">Pectobacterium carotovorum</name>
    <name type="common">Erwinia carotovora</name>
    <dbReference type="NCBI Taxonomy" id="554"/>
    <lineage>
        <taxon>Bacteria</taxon>
        <taxon>Pseudomonadati</taxon>
        <taxon>Pseudomonadota</taxon>
        <taxon>Gammaproteobacteria</taxon>
        <taxon>Enterobacterales</taxon>
        <taxon>Pectobacteriaceae</taxon>
        <taxon>Pectobacterium</taxon>
    </lineage>
</organism>
<reference evidence="2 3" key="1">
    <citation type="submission" date="2018-09" db="EMBL/GenBank/DDBJ databases">
        <title>Phylogenetic diversity of Pectobacterium and Dickeya strains causing blackleg disease of potato in Morocco.</title>
        <authorList>
            <person name="Oulghazi S."/>
            <person name="Moumni M."/>
            <person name="Faure D."/>
        </authorList>
    </citation>
    <scope>NUCLEOTIDE SEQUENCE [LARGE SCALE GENOMIC DNA]</scope>
    <source>
        <strain evidence="2 3">S1.15.11.2D</strain>
    </source>
</reference>